<sequence length="166" mass="19406">MNGRGPLPNDKQTLLDGPGGFEVYNRELVRKVFPRIIREVYDDVYADARRKPEIRDLYAFYFTLQSYIDGNYLRADGTVNDRFGACFIAYDMLTSTLRIDRNRIKFLADVLETNGIIRTATHYERLRRFKWYFPSYCPRITDDGYIVDEDGAIVTPDFGVYRKKAA</sequence>
<dbReference type="OrthoDB" id="2661545at2"/>
<organism evidence="1 2">
    <name type="scientific">Paenibacillus sabinae T27</name>
    <dbReference type="NCBI Taxonomy" id="1268072"/>
    <lineage>
        <taxon>Bacteria</taxon>
        <taxon>Bacillati</taxon>
        <taxon>Bacillota</taxon>
        <taxon>Bacilli</taxon>
        <taxon>Bacillales</taxon>
        <taxon>Paenibacillaceae</taxon>
        <taxon>Paenibacillus</taxon>
    </lineage>
</organism>
<name>X5A5B9_9BACL</name>
<dbReference type="EMBL" id="CP004078">
    <property type="protein sequence ID" value="AHV99004.1"/>
    <property type="molecule type" value="Genomic_DNA"/>
</dbReference>
<dbReference type="PATRIC" id="fig|1268072.3.peg.4235"/>
<protein>
    <submittedName>
        <fullName evidence="1">Uncharacterized protein</fullName>
    </submittedName>
</protein>
<accession>X5A5B9</accession>
<evidence type="ECO:0000313" key="2">
    <source>
        <dbReference type="Proteomes" id="UP000019772"/>
    </source>
</evidence>
<dbReference type="RefSeq" id="WP_025336467.1">
    <property type="nucleotide sequence ID" value="NZ_CP004078.1"/>
</dbReference>
<reference evidence="1 2" key="1">
    <citation type="journal article" date="2014" name="PLoS Genet.">
        <title>Comparative Genomic Analysis of N2-Fixing and Non-N2-Fixing Paenibacillus spp.: Organization, Evolution and Expression of the Nitrogen Fixation Genes.</title>
        <authorList>
            <person name="Xie J.B."/>
            <person name="Du Z."/>
            <person name="Bai L."/>
            <person name="Tian C."/>
            <person name="Zhang Y."/>
            <person name="Xie J.Y."/>
            <person name="Wang T."/>
            <person name="Liu X."/>
            <person name="Chen X."/>
            <person name="Cheng Q."/>
            <person name="Chen S."/>
            <person name="Li J."/>
        </authorList>
    </citation>
    <scope>NUCLEOTIDE SEQUENCE [LARGE SCALE GENOMIC DNA]</scope>
    <source>
        <strain evidence="1 2">T27</strain>
    </source>
</reference>
<dbReference type="KEGG" id="psab:PSAB_20565"/>
<dbReference type="AlphaFoldDB" id="X5A5B9"/>
<dbReference type="HOGENOM" id="CLU_1632080_0_0_9"/>
<evidence type="ECO:0000313" key="1">
    <source>
        <dbReference type="EMBL" id="AHV99004.1"/>
    </source>
</evidence>
<proteinExistence type="predicted"/>
<gene>
    <name evidence="1" type="ORF">PSAB_20565</name>
</gene>
<keyword evidence="2" id="KW-1185">Reference proteome</keyword>
<dbReference type="Proteomes" id="UP000019772">
    <property type="component" value="Chromosome"/>
</dbReference>